<protein>
    <submittedName>
        <fullName evidence="2">Uncharacterized protein LOC109131272</fullName>
    </submittedName>
</protein>
<dbReference type="RefSeq" id="XP_019097530.1">
    <property type="nucleotide sequence ID" value="XM_019241985.1"/>
</dbReference>
<sequence length="172" mass="19547">MGSYLGIPESLGGSRVQVFGYVRDRLNDWVNGCTAKFLSKGGKEVLLKSVALALPTHVMSCFKLSQVLTTKLTSAISNFWWSSDGKDWGLHWVAWDKMCRDKSEGGLGFWDLETFNDALLAKQYWRLIQFLNSLFAQVFRGSNISVWRDPWIPDQHPRPANGIYGTRGYSNY</sequence>
<name>A0ABM1REU2_CAMSA</name>
<dbReference type="GeneID" id="109131272"/>
<dbReference type="PANTHER" id="PTHR33116:SF86">
    <property type="entry name" value="REVERSE TRANSCRIPTASE DOMAIN-CONTAINING PROTEIN"/>
    <property type="match status" value="1"/>
</dbReference>
<dbReference type="PANTHER" id="PTHR33116">
    <property type="entry name" value="REVERSE TRANSCRIPTASE ZINC-BINDING DOMAIN-CONTAINING PROTEIN-RELATED-RELATED"/>
    <property type="match status" value="1"/>
</dbReference>
<evidence type="ECO:0000313" key="1">
    <source>
        <dbReference type="Proteomes" id="UP000694864"/>
    </source>
</evidence>
<reference evidence="1" key="1">
    <citation type="journal article" date="2014" name="Nat. Commun.">
        <title>The emerging biofuel crop Camelina sativa retains a highly undifferentiated hexaploid genome structure.</title>
        <authorList>
            <person name="Kagale S."/>
            <person name="Koh C."/>
            <person name="Nixon J."/>
            <person name="Bollina V."/>
            <person name="Clarke W.E."/>
            <person name="Tuteja R."/>
            <person name="Spillane C."/>
            <person name="Robinson S.J."/>
            <person name="Links M.G."/>
            <person name="Clarke C."/>
            <person name="Higgins E.E."/>
            <person name="Huebert T."/>
            <person name="Sharpe A.G."/>
            <person name="Parkin I.A."/>
        </authorList>
    </citation>
    <scope>NUCLEOTIDE SEQUENCE [LARGE SCALE GENOMIC DNA]</scope>
    <source>
        <strain evidence="1">cv. DH55</strain>
    </source>
</reference>
<organism evidence="1 2">
    <name type="scientific">Camelina sativa</name>
    <name type="common">False flax</name>
    <name type="synonym">Myagrum sativum</name>
    <dbReference type="NCBI Taxonomy" id="90675"/>
    <lineage>
        <taxon>Eukaryota</taxon>
        <taxon>Viridiplantae</taxon>
        <taxon>Streptophyta</taxon>
        <taxon>Embryophyta</taxon>
        <taxon>Tracheophyta</taxon>
        <taxon>Spermatophyta</taxon>
        <taxon>Magnoliopsida</taxon>
        <taxon>eudicotyledons</taxon>
        <taxon>Gunneridae</taxon>
        <taxon>Pentapetalae</taxon>
        <taxon>rosids</taxon>
        <taxon>malvids</taxon>
        <taxon>Brassicales</taxon>
        <taxon>Brassicaceae</taxon>
        <taxon>Camelineae</taxon>
        <taxon>Camelina</taxon>
    </lineage>
</organism>
<evidence type="ECO:0000313" key="2">
    <source>
        <dbReference type="RefSeq" id="XP_019097530.1"/>
    </source>
</evidence>
<gene>
    <name evidence="2" type="primary">LOC109131272</name>
</gene>
<dbReference type="Proteomes" id="UP000694864">
    <property type="component" value="Chromosome 20"/>
</dbReference>
<reference evidence="2" key="2">
    <citation type="submission" date="2025-08" db="UniProtKB">
        <authorList>
            <consortium name="RefSeq"/>
        </authorList>
    </citation>
    <scope>IDENTIFICATION</scope>
    <source>
        <tissue evidence="2">Leaf</tissue>
    </source>
</reference>
<proteinExistence type="predicted"/>
<accession>A0ABM1REU2</accession>
<keyword evidence="1" id="KW-1185">Reference proteome</keyword>